<protein>
    <recommendedName>
        <fullName evidence="3">Peptidase M61 catalytic domain-containing protein</fullName>
    </recommendedName>
</protein>
<evidence type="ECO:0000313" key="1">
    <source>
        <dbReference type="EMBL" id="KAK4449014.1"/>
    </source>
</evidence>
<evidence type="ECO:0008006" key="3">
    <source>
        <dbReference type="Google" id="ProtNLM"/>
    </source>
</evidence>
<dbReference type="Proteomes" id="UP001321760">
    <property type="component" value="Unassembled WGS sequence"/>
</dbReference>
<keyword evidence="2" id="KW-1185">Reference proteome</keyword>
<comment type="caution">
    <text evidence="1">The sequence shown here is derived from an EMBL/GenBank/DDBJ whole genome shotgun (WGS) entry which is preliminary data.</text>
</comment>
<dbReference type="Gene3D" id="1.10.390.10">
    <property type="entry name" value="Neutral Protease Domain 2"/>
    <property type="match status" value="1"/>
</dbReference>
<reference evidence="1" key="1">
    <citation type="journal article" date="2023" name="Mol. Phylogenet. Evol.">
        <title>Genome-scale phylogeny and comparative genomics of the fungal order Sordariales.</title>
        <authorList>
            <person name="Hensen N."/>
            <person name="Bonometti L."/>
            <person name="Westerberg I."/>
            <person name="Brannstrom I.O."/>
            <person name="Guillou S."/>
            <person name="Cros-Aarteil S."/>
            <person name="Calhoun S."/>
            <person name="Haridas S."/>
            <person name="Kuo A."/>
            <person name="Mondo S."/>
            <person name="Pangilinan J."/>
            <person name="Riley R."/>
            <person name="LaButti K."/>
            <person name="Andreopoulos B."/>
            <person name="Lipzen A."/>
            <person name="Chen C."/>
            <person name="Yan M."/>
            <person name="Daum C."/>
            <person name="Ng V."/>
            <person name="Clum A."/>
            <person name="Steindorff A."/>
            <person name="Ohm R.A."/>
            <person name="Martin F."/>
            <person name="Silar P."/>
            <person name="Natvig D.O."/>
            <person name="Lalanne C."/>
            <person name="Gautier V."/>
            <person name="Ament-Velasquez S.L."/>
            <person name="Kruys A."/>
            <person name="Hutchinson M.I."/>
            <person name="Powell A.J."/>
            <person name="Barry K."/>
            <person name="Miller A.N."/>
            <person name="Grigoriev I.V."/>
            <person name="Debuchy R."/>
            <person name="Gladieux P."/>
            <person name="Hiltunen Thoren M."/>
            <person name="Johannesson H."/>
        </authorList>
    </citation>
    <scope>NUCLEOTIDE SEQUENCE</scope>
    <source>
        <strain evidence="1">PSN243</strain>
    </source>
</reference>
<gene>
    <name evidence="1" type="ORF">QBC34DRAFT_101729</name>
</gene>
<organism evidence="1 2">
    <name type="scientific">Podospora aff. communis PSN243</name>
    <dbReference type="NCBI Taxonomy" id="3040156"/>
    <lineage>
        <taxon>Eukaryota</taxon>
        <taxon>Fungi</taxon>
        <taxon>Dikarya</taxon>
        <taxon>Ascomycota</taxon>
        <taxon>Pezizomycotina</taxon>
        <taxon>Sordariomycetes</taxon>
        <taxon>Sordariomycetidae</taxon>
        <taxon>Sordariales</taxon>
        <taxon>Podosporaceae</taxon>
        <taxon>Podospora</taxon>
    </lineage>
</organism>
<evidence type="ECO:0000313" key="2">
    <source>
        <dbReference type="Proteomes" id="UP001321760"/>
    </source>
</evidence>
<proteinExistence type="predicted"/>
<reference evidence="1" key="2">
    <citation type="submission" date="2023-05" db="EMBL/GenBank/DDBJ databases">
        <authorList>
            <consortium name="Lawrence Berkeley National Laboratory"/>
            <person name="Steindorff A."/>
            <person name="Hensen N."/>
            <person name="Bonometti L."/>
            <person name="Westerberg I."/>
            <person name="Brannstrom I.O."/>
            <person name="Guillou S."/>
            <person name="Cros-Aarteil S."/>
            <person name="Calhoun S."/>
            <person name="Haridas S."/>
            <person name="Kuo A."/>
            <person name="Mondo S."/>
            <person name="Pangilinan J."/>
            <person name="Riley R."/>
            <person name="Labutti K."/>
            <person name="Andreopoulos B."/>
            <person name="Lipzen A."/>
            <person name="Chen C."/>
            <person name="Yanf M."/>
            <person name="Daum C."/>
            <person name="Ng V."/>
            <person name="Clum A."/>
            <person name="Ohm R."/>
            <person name="Martin F."/>
            <person name="Silar P."/>
            <person name="Natvig D."/>
            <person name="Lalanne C."/>
            <person name="Gautier V."/>
            <person name="Ament-Velasquez S.L."/>
            <person name="Kruys A."/>
            <person name="Hutchinson M.I."/>
            <person name="Powell A.J."/>
            <person name="Barry K."/>
            <person name="Miller A.N."/>
            <person name="Grigoriev I.V."/>
            <person name="Debuchy R."/>
            <person name="Gladieux P."/>
            <person name="Thoren M.H."/>
            <person name="Johannesson H."/>
        </authorList>
    </citation>
    <scope>NUCLEOTIDE SEQUENCE</scope>
    <source>
        <strain evidence="1">PSN243</strain>
    </source>
</reference>
<accession>A0AAV9GJQ2</accession>
<dbReference type="EMBL" id="MU865940">
    <property type="protein sequence ID" value="KAK4449014.1"/>
    <property type="molecule type" value="Genomic_DNA"/>
</dbReference>
<name>A0AAV9GJQ2_9PEZI</name>
<sequence>MAVVTQIIHLVPFFANGQATHIDAVLTLKAPNVKAGQVLYDYETAFGNVPAYKYGDMLVASDSSGPLPITIRPDENDTTVEHWCASRDTRGDVTLTLQPRPRDVDIKTPVGPRSDLRRDQGGLIGGVRSFLPRVDANGDTHRFIVEWDLSHAPAGTRAVWTYGEGPEPVVKEGHIGMLWNTVLMVGPINSSPPAFTDMPRGPEGECSTYWFGTLPPYLDAVKDFPRELFTFAAPFFEAEDGNYGVFIRKVVRGFGGTSFESSYVLEYSEDAETKSDCALVNLLAHEMVHTWARIGGEEDGSQNLWFLEGIAQFYCLYLPVRFGLRGVDYFVETLNGFLSAYYTNPKINISMDKAASTFWSDFYAESIPYMRGFVYLLLQDGLSAASRPPADARGNALDMIILDFGRRQKRGEEVKSKDWLEALYPWIGKERADGEYRNMLAGETIDLGGIATSWNTLGMPLKLERVEQEMFEVGFDRSSMDSRVVIGLRPGSRAELAGLRNGDKLIRTSSVWECRDRMDRNFWFVVERDGERVHGEFWPRSFQKASSFQCSLDV</sequence>
<dbReference type="InterPro" id="IPR027268">
    <property type="entry name" value="Peptidase_M4/M1_CTD_sf"/>
</dbReference>
<dbReference type="AlphaFoldDB" id="A0AAV9GJQ2"/>